<protein>
    <submittedName>
        <fullName evidence="1">Uncharacterized protein</fullName>
    </submittedName>
</protein>
<keyword evidence="2" id="KW-1185">Reference proteome</keyword>
<dbReference type="SUPFAM" id="SSF53056">
    <property type="entry name" value="beta-carbonic anhydrase, cab"/>
    <property type="match status" value="1"/>
</dbReference>
<dbReference type="Gene3D" id="3.40.1050.10">
    <property type="entry name" value="Carbonic anhydrase"/>
    <property type="match status" value="1"/>
</dbReference>
<dbReference type="InterPro" id="IPR036874">
    <property type="entry name" value="Carbonic_anhydrase_sf"/>
</dbReference>
<dbReference type="EMBL" id="JBHGVX010000007">
    <property type="protein sequence ID" value="KAL1794504.1"/>
    <property type="molecule type" value="Genomic_DNA"/>
</dbReference>
<organism evidence="1 2">
    <name type="scientific">Alternaria dauci</name>
    <dbReference type="NCBI Taxonomy" id="48095"/>
    <lineage>
        <taxon>Eukaryota</taxon>
        <taxon>Fungi</taxon>
        <taxon>Dikarya</taxon>
        <taxon>Ascomycota</taxon>
        <taxon>Pezizomycotina</taxon>
        <taxon>Dothideomycetes</taxon>
        <taxon>Pleosporomycetidae</taxon>
        <taxon>Pleosporales</taxon>
        <taxon>Pleosporineae</taxon>
        <taxon>Pleosporaceae</taxon>
        <taxon>Alternaria</taxon>
        <taxon>Alternaria sect. Porri</taxon>
    </lineage>
</organism>
<evidence type="ECO:0000313" key="1">
    <source>
        <dbReference type="EMBL" id="KAL1794504.1"/>
    </source>
</evidence>
<proteinExistence type="predicted"/>
<evidence type="ECO:0000313" key="2">
    <source>
        <dbReference type="Proteomes" id="UP001578633"/>
    </source>
</evidence>
<dbReference type="RefSeq" id="XP_069305088.1">
    <property type="nucleotide sequence ID" value="XM_069454125.1"/>
</dbReference>
<name>A0ABR3UF88_9PLEO</name>
<gene>
    <name evidence="1" type="ORF">ACET3X_007925</name>
</gene>
<dbReference type="Proteomes" id="UP001578633">
    <property type="component" value="Chromosome 7"/>
</dbReference>
<sequence length="154" mass="16225">MSGDPVYCIVCCTEAIPDTVLDPALYFNTRSSETEIHKMNGAQVTADHEIMNSISKFKTTYPMGMIAVLGHSNCTLAPNGAKAAIQSSVQAIRNTLGVANTMFAMGYVLNVGAIETKMKEVHIPSASGAAASVAALALEQQQSSDQQDIAPFIG</sequence>
<reference evidence="1 2" key="1">
    <citation type="submission" date="2024-09" db="EMBL/GenBank/DDBJ databases">
        <title>T2T genomes of carrot and Alternaria dauci and their utility for understanding host-pathogen interaction during carrot leaf blight disease.</title>
        <authorList>
            <person name="Liu W."/>
            <person name="Xu S."/>
            <person name="Ou C."/>
            <person name="Liu X."/>
            <person name="Zhuang F."/>
            <person name="Deng X.W."/>
        </authorList>
    </citation>
    <scope>NUCLEOTIDE SEQUENCE [LARGE SCALE GENOMIC DNA]</scope>
    <source>
        <strain evidence="1 2">A2016</strain>
    </source>
</reference>
<dbReference type="GeneID" id="96088247"/>
<accession>A0ABR3UF88</accession>
<comment type="caution">
    <text evidence="1">The sequence shown here is derived from an EMBL/GenBank/DDBJ whole genome shotgun (WGS) entry which is preliminary data.</text>
</comment>